<reference evidence="1 2" key="1">
    <citation type="journal article" date="2017" name="Genome Biol. Evol.">
        <title>Phytophthora megakarya and P. palmivora, closely related causal agents of cacao black pod rot, underwent increases in genome sizes and gene numbers by different mechanisms.</title>
        <authorList>
            <person name="Ali S.S."/>
            <person name="Shao J."/>
            <person name="Lary D.J."/>
            <person name="Kronmiller B."/>
            <person name="Shen D."/>
            <person name="Strem M.D."/>
            <person name="Amoako-Attah I."/>
            <person name="Akrofi A.Y."/>
            <person name="Begoude B.A."/>
            <person name="Ten Hoopen G.M."/>
            <person name="Coulibaly K."/>
            <person name="Kebe B.I."/>
            <person name="Melnick R.L."/>
            <person name="Guiltinan M.J."/>
            <person name="Tyler B.M."/>
            <person name="Meinhardt L.W."/>
            <person name="Bailey B.A."/>
        </authorList>
    </citation>
    <scope>NUCLEOTIDE SEQUENCE [LARGE SCALE GENOMIC DNA]</scope>
    <source>
        <strain evidence="2">sbr112.9</strain>
    </source>
</reference>
<comment type="caution">
    <text evidence="1">The sequence shown here is derived from an EMBL/GenBank/DDBJ whole genome shotgun (WGS) entry which is preliminary data.</text>
</comment>
<accession>A0A2P4X0D3</accession>
<proteinExistence type="predicted"/>
<evidence type="ECO:0000313" key="1">
    <source>
        <dbReference type="EMBL" id="POM59012.1"/>
    </source>
</evidence>
<protein>
    <submittedName>
        <fullName evidence="1">Uncharacterized protein</fullName>
    </submittedName>
</protein>
<dbReference type="OrthoDB" id="10563168at2759"/>
<dbReference type="Proteomes" id="UP000237271">
    <property type="component" value="Unassembled WGS sequence"/>
</dbReference>
<dbReference type="EMBL" id="NCKW01020117">
    <property type="protein sequence ID" value="POM59012.1"/>
    <property type="molecule type" value="Genomic_DNA"/>
</dbReference>
<name>A0A2P4X0D3_9STRA</name>
<dbReference type="AlphaFoldDB" id="A0A2P4X0D3"/>
<organism evidence="1 2">
    <name type="scientific">Phytophthora palmivora</name>
    <dbReference type="NCBI Taxonomy" id="4796"/>
    <lineage>
        <taxon>Eukaryota</taxon>
        <taxon>Sar</taxon>
        <taxon>Stramenopiles</taxon>
        <taxon>Oomycota</taxon>
        <taxon>Peronosporomycetes</taxon>
        <taxon>Peronosporales</taxon>
        <taxon>Peronosporaceae</taxon>
        <taxon>Phytophthora</taxon>
    </lineage>
</organism>
<gene>
    <name evidence="1" type="ORF">PHPALM_36261</name>
</gene>
<evidence type="ECO:0000313" key="2">
    <source>
        <dbReference type="Proteomes" id="UP000237271"/>
    </source>
</evidence>
<keyword evidence="2" id="KW-1185">Reference proteome</keyword>
<sequence length="78" mass="8928">MVCILLDSRTKSNAKRIVAVDNIPSKKEKAIYKSGLDYLREEHRKPAVSGLDRYHFQLLQGGAMKMGYYLELQLGKKD</sequence>